<feature type="transmembrane region" description="Helical" evidence="6">
    <location>
        <begin position="91"/>
        <end position="108"/>
    </location>
</feature>
<dbReference type="GO" id="GO:0016020">
    <property type="term" value="C:membrane"/>
    <property type="evidence" value="ECO:0007669"/>
    <property type="project" value="UniProtKB-SubCell"/>
</dbReference>
<evidence type="ECO:0000313" key="8">
    <source>
        <dbReference type="EMBL" id="OMJ94682.1"/>
    </source>
</evidence>
<evidence type="ECO:0000256" key="3">
    <source>
        <dbReference type="ARBA" id="ARBA00022692"/>
    </source>
</evidence>
<dbReference type="OrthoDB" id="4139357at2759"/>
<feature type="transmembrane region" description="Helical" evidence="6">
    <location>
        <begin position="312"/>
        <end position="335"/>
    </location>
</feature>
<protein>
    <recommendedName>
        <fullName evidence="7">Major facilitator superfamily (MFS) profile domain-containing protein</fullName>
    </recommendedName>
</protein>
<keyword evidence="4 6" id="KW-1133">Transmembrane helix</keyword>
<reference evidence="8 9" key="1">
    <citation type="submission" date="2016-11" db="EMBL/GenBank/DDBJ databases">
        <title>The macronuclear genome of Stentor coeruleus: a giant cell with tiny introns.</title>
        <authorList>
            <person name="Slabodnick M."/>
            <person name="Ruby J.G."/>
            <person name="Reiff S.B."/>
            <person name="Swart E.C."/>
            <person name="Gosai S."/>
            <person name="Prabakaran S."/>
            <person name="Witkowska E."/>
            <person name="Larue G.E."/>
            <person name="Fisher S."/>
            <person name="Freeman R.M."/>
            <person name="Gunawardena J."/>
            <person name="Chu W."/>
            <person name="Stover N.A."/>
            <person name="Gregory B.D."/>
            <person name="Nowacki M."/>
            <person name="Derisi J."/>
            <person name="Roy S.W."/>
            <person name="Marshall W.F."/>
            <person name="Sood P."/>
        </authorList>
    </citation>
    <scope>NUCLEOTIDE SEQUENCE [LARGE SCALE GENOMIC DNA]</scope>
    <source>
        <strain evidence="8">WM001</strain>
    </source>
</reference>
<evidence type="ECO:0000256" key="2">
    <source>
        <dbReference type="ARBA" id="ARBA00022448"/>
    </source>
</evidence>
<feature type="transmembrane region" description="Helical" evidence="6">
    <location>
        <begin position="23"/>
        <end position="41"/>
    </location>
</feature>
<dbReference type="AlphaFoldDB" id="A0A1R2D0B0"/>
<evidence type="ECO:0000259" key="7">
    <source>
        <dbReference type="PROSITE" id="PS50850"/>
    </source>
</evidence>
<comment type="caution">
    <text evidence="8">The sequence shown here is derived from an EMBL/GenBank/DDBJ whole genome shotgun (WGS) entry which is preliminary data.</text>
</comment>
<dbReference type="Gene3D" id="1.20.1250.20">
    <property type="entry name" value="MFS general substrate transporter like domains"/>
    <property type="match status" value="1"/>
</dbReference>
<sequence>MGTKVEQVNDLIEKIGWGKYNNINFLVCGLAWSSVMLWGSTVSITIKEAGNDWNLSSIEEGFLGTSQTLGLFSGAYFWGYIGNLKGRLKSLQIVGMLTWIFGLAYMLSINLPMLSISIVGVGFCNGGSLVLGGTLYSESLPSSKNWTLVLLSICMVTGGIIAYTFIIFVIIAGTHGISLWRWAVGIAVVLQLLFWVSSFTVLESPKYLVRKNCDENAIQILEKIAAFNKKNIEISLLTLAEYETINKHEDEKLMESKPRPKFQDLFAKRHIKKSILFGLAMFMSDISYSALSSFMPILLNKIGSEIKNDLDIYSTILVQVCLGIPGSLFSAYLVTTRLGLKWTISIGYILSGVCVFFFLASNSYWMVLVSTSFINFFVFLGYSSLLAIVPESYPVSIRSLGMGWANACCKFGGVISPITVGFIFQAEGGMILGVFLISIFFGFVGICAIFFNEPRKKSIEF</sequence>
<feature type="transmembrane region" description="Helical" evidence="6">
    <location>
        <begin position="61"/>
        <end position="79"/>
    </location>
</feature>
<evidence type="ECO:0000313" key="9">
    <source>
        <dbReference type="Proteomes" id="UP000187209"/>
    </source>
</evidence>
<keyword evidence="5 6" id="KW-0472">Membrane</keyword>
<evidence type="ECO:0000256" key="6">
    <source>
        <dbReference type="SAM" id="Phobius"/>
    </source>
</evidence>
<dbReference type="InterPro" id="IPR020846">
    <property type="entry name" value="MFS_dom"/>
</dbReference>
<comment type="subcellular location">
    <subcellularLocation>
        <location evidence="1">Membrane</location>
        <topology evidence="1">Multi-pass membrane protein</topology>
    </subcellularLocation>
</comment>
<gene>
    <name evidence="8" type="ORF">SteCoe_2015</name>
</gene>
<dbReference type="Pfam" id="PF00083">
    <property type="entry name" value="Sugar_tr"/>
    <property type="match status" value="1"/>
</dbReference>
<evidence type="ECO:0000256" key="4">
    <source>
        <dbReference type="ARBA" id="ARBA00022989"/>
    </source>
</evidence>
<feature type="transmembrane region" description="Helical" evidence="6">
    <location>
        <begin position="275"/>
        <end position="300"/>
    </location>
</feature>
<feature type="transmembrane region" description="Helical" evidence="6">
    <location>
        <begin position="401"/>
        <end position="424"/>
    </location>
</feature>
<feature type="transmembrane region" description="Helical" evidence="6">
    <location>
        <begin position="148"/>
        <end position="173"/>
    </location>
</feature>
<organism evidence="8 9">
    <name type="scientific">Stentor coeruleus</name>
    <dbReference type="NCBI Taxonomy" id="5963"/>
    <lineage>
        <taxon>Eukaryota</taxon>
        <taxon>Sar</taxon>
        <taxon>Alveolata</taxon>
        <taxon>Ciliophora</taxon>
        <taxon>Postciliodesmatophora</taxon>
        <taxon>Heterotrichea</taxon>
        <taxon>Heterotrichida</taxon>
        <taxon>Stentoridae</taxon>
        <taxon>Stentor</taxon>
    </lineage>
</organism>
<feature type="transmembrane region" description="Helical" evidence="6">
    <location>
        <begin position="342"/>
        <end position="359"/>
    </location>
</feature>
<dbReference type="InterPro" id="IPR036259">
    <property type="entry name" value="MFS_trans_sf"/>
</dbReference>
<feature type="transmembrane region" description="Helical" evidence="6">
    <location>
        <begin position="114"/>
        <end position="136"/>
    </location>
</feature>
<dbReference type="PROSITE" id="PS50850">
    <property type="entry name" value="MFS"/>
    <property type="match status" value="1"/>
</dbReference>
<dbReference type="InterPro" id="IPR005828">
    <property type="entry name" value="MFS_sugar_transport-like"/>
</dbReference>
<accession>A0A1R2D0B0</accession>
<feature type="transmembrane region" description="Helical" evidence="6">
    <location>
        <begin position="365"/>
        <end position="389"/>
    </location>
</feature>
<keyword evidence="3 6" id="KW-0812">Transmembrane</keyword>
<evidence type="ECO:0000256" key="1">
    <source>
        <dbReference type="ARBA" id="ARBA00004141"/>
    </source>
</evidence>
<feature type="domain" description="Major facilitator superfamily (MFS) profile" evidence="7">
    <location>
        <begin position="24"/>
        <end position="457"/>
    </location>
</feature>
<dbReference type="PANTHER" id="PTHR23511:SF5">
    <property type="entry name" value="MAJOR FACILITATOR-TYPE TRANSPORTER HXNZ-RELATED"/>
    <property type="match status" value="1"/>
</dbReference>
<feature type="transmembrane region" description="Helical" evidence="6">
    <location>
        <begin position="179"/>
        <end position="202"/>
    </location>
</feature>
<dbReference type="GO" id="GO:0022857">
    <property type="term" value="F:transmembrane transporter activity"/>
    <property type="evidence" value="ECO:0007669"/>
    <property type="project" value="InterPro"/>
</dbReference>
<keyword evidence="9" id="KW-1185">Reference proteome</keyword>
<dbReference type="Proteomes" id="UP000187209">
    <property type="component" value="Unassembled WGS sequence"/>
</dbReference>
<feature type="transmembrane region" description="Helical" evidence="6">
    <location>
        <begin position="430"/>
        <end position="451"/>
    </location>
</feature>
<dbReference type="EMBL" id="MPUH01000022">
    <property type="protein sequence ID" value="OMJ94682.1"/>
    <property type="molecule type" value="Genomic_DNA"/>
</dbReference>
<evidence type="ECO:0000256" key="5">
    <source>
        <dbReference type="ARBA" id="ARBA00023136"/>
    </source>
</evidence>
<keyword evidence="2" id="KW-0813">Transport</keyword>
<dbReference type="PANTHER" id="PTHR23511">
    <property type="entry name" value="SYNAPTIC VESICLE GLYCOPROTEIN 2"/>
    <property type="match status" value="1"/>
</dbReference>
<name>A0A1R2D0B0_9CILI</name>
<dbReference type="SUPFAM" id="SSF103473">
    <property type="entry name" value="MFS general substrate transporter"/>
    <property type="match status" value="1"/>
</dbReference>
<proteinExistence type="predicted"/>